<evidence type="ECO:0000256" key="1">
    <source>
        <dbReference type="ARBA" id="ARBA00022729"/>
    </source>
</evidence>
<protein>
    <submittedName>
        <fullName evidence="3">Gliding motility-associated C-terminal domain-containing protein</fullName>
    </submittedName>
</protein>
<feature type="signal peptide" evidence="2">
    <location>
        <begin position="1"/>
        <end position="23"/>
    </location>
</feature>
<feature type="chain" id="PRO_5020917522" evidence="2">
    <location>
        <begin position="24"/>
        <end position="966"/>
    </location>
</feature>
<dbReference type="Gene3D" id="2.60.40.1220">
    <property type="match status" value="7"/>
</dbReference>
<name>A0A4S8HRX2_9BACT</name>
<evidence type="ECO:0000256" key="2">
    <source>
        <dbReference type="SAM" id="SignalP"/>
    </source>
</evidence>
<dbReference type="NCBIfam" id="TIGR04131">
    <property type="entry name" value="Bac_Flav_CTERM"/>
    <property type="match status" value="1"/>
</dbReference>
<gene>
    <name evidence="3" type="ORF">FAM09_16090</name>
</gene>
<dbReference type="Proteomes" id="UP000306918">
    <property type="component" value="Unassembled WGS sequence"/>
</dbReference>
<comment type="caution">
    <text evidence="3">The sequence shown here is derived from an EMBL/GenBank/DDBJ whole genome shotgun (WGS) entry which is preliminary data.</text>
</comment>
<reference evidence="3 4" key="1">
    <citation type="submission" date="2019-04" db="EMBL/GenBank/DDBJ databases">
        <title>Niastella caeni sp. nov., isolated from activated sludge.</title>
        <authorList>
            <person name="Sheng M."/>
        </authorList>
    </citation>
    <scope>NUCLEOTIDE SEQUENCE [LARGE SCALE GENOMIC DNA]</scope>
    <source>
        <strain evidence="3 4">HX-2-15</strain>
    </source>
</reference>
<dbReference type="AlphaFoldDB" id="A0A4S8HRX2"/>
<dbReference type="InterPro" id="IPR014755">
    <property type="entry name" value="Cu-Rt/internalin_Ig-like"/>
</dbReference>
<keyword evidence="1 2" id="KW-0732">Signal</keyword>
<dbReference type="EMBL" id="STFF01000004">
    <property type="protein sequence ID" value="THU38200.1"/>
    <property type="molecule type" value="Genomic_DNA"/>
</dbReference>
<sequence>MNRKPIPLIIFFIITLWCNNAWAQSTPVLLISNNPSSCNGSEGSFSFSGLLPNTTYQVTYTDDGVVTGPVTIASTATGQLTITGLNAGIYSNFIFNFNGSISNVLTGQQLSNPINVPEFTPFAPFCQGSTPPVLPPTSNAPNSISGTWNPAVVNNQTSGTYTFTPAAGTCGTPVPINITVIPKETATFPFGTSLTICHNGTVPVLPNTSDNGISGTWSPAVVDPTQSGTYIFTATSPGCVEGTTLTVTVNPNVPSIFPFGTSTTICEGDPVVTLPASSSNGITGTWNPAVVSNTTSGTYTFTPDNGQCATTATYTVTVNPNVIPTFDPVAPICSGATLSSLPTTSNNGITGSWSPALNNTATTTYTFTPTAGLCARTATLTITVDAKVTPTFTTADTICAGATLTALPTTSDNGITGTWSPALNNTATTTYTFTPTAGQCANATTLTITVNPNITPAFAPVAPICSGDALTALPTTSTNGITGTWAPALDNTATTTYTFTPDAGQCATITTLTITVNPIVTPTFNAVAPICSGSGLPPLPTTSTNGISGTWAPALNDTVTTTYTFTPTAGQCAITTTLTVTVIPNVKPTFTPVAPICFGNTIPALPTTSDNGITGTWSPALNHAATTTYTFTPTAGVCATTDTLTIVVNVITPTFPAADTICSGAPLAALPTTSDNGITGTWAPALNNTATTTYTFTPAPGQCATTTTLTIIVNQKVTPTFAVAASVCSGATLAPLPLSSANAIPVTGTWSPALSNTTTTTYTFTPDSGQCAIPTTFTLQVNPIPSLMNITRDTAIYDGTVLAPYNFRVNDPAGGIQWNNSNPAIGLSASGTGMVPSFTATNISDTPFTAIITTIPVMNGCSGVSQSFKITVLPLAKDVFVPNIFSPNGDGKNEQLFIYGNYIASVDMQIFNQWGQRLATLTSTQQGWDGKYKGTAQPVGVYMYVLKAVLRDGRQIKTKGSITLIR</sequence>
<organism evidence="3 4">
    <name type="scientific">Niastella caeni</name>
    <dbReference type="NCBI Taxonomy" id="2569763"/>
    <lineage>
        <taxon>Bacteria</taxon>
        <taxon>Pseudomonadati</taxon>
        <taxon>Bacteroidota</taxon>
        <taxon>Chitinophagia</taxon>
        <taxon>Chitinophagales</taxon>
        <taxon>Chitinophagaceae</taxon>
        <taxon>Niastella</taxon>
    </lineage>
</organism>
<dbReference type="OrthoDB" id="608579at2"/>
<evidence type="ECO:0000313" key="4">
    <source>
        <dbReference type="Proteomes" id="UP000306918"/>
    </source>
</evidence>
<evidence type="ECO:0000313" key="3">
    <source>
        <dbReference type="EMBL" id="THU38200.1"/>
    </source>
</evidence>
<proteinExistence type="predicted"/>
<accession>A0A4S8HRX2</accession>
<dbReference type="InterPro" id="IPR026341">
    <property type="entry name" value="T9SS_type_B"/>
</dbReference>
<keyword evidence="4" id="KW-1185">Reference proteome</keyword>
<dbReference type="Pfam" id="PF13585">
    <property type="entry name" value="CHU_C"/>
    <property type="match status" value="1"/>
</dbReference>
<dbReference type="RefSeq" id="WP_136578156.1">
    <property type="nucleotide sequence ID" value="NZ_STFF01000004.1"/>
</dbReference>